<organism evidence="2 3">
    <name type="scientific">Goodea atripinnis</name>
    <dbReference type="NCBI Taxonomy" id="208336"/>
    <lineage>
        <taxon>Eukaryota</taxon>
        <taxon>Metazoa</taxon>
        <taxon>Chordata</taxon>
        <taxon>Craniata</taxon>
        <taxon>Vertebrata</taxon>
        <taxon>Euteleostomi</taxon>
        <taxon>Actinopterygii</taxon>
        <taxon>Neopterygii</taxon>
        <taxon>Teleostei</taxon>
        <taxon>Neoteleostei</taxon>
        <taxon>Acanthomorphata</taxon>
        <taxon>Ovalentaria</taxon>
        <taxon>Atherinomorphae</taxon>
        <taxon>Cyprinodontiformes</taxon>
        <taxon>Goodeidae</taxon>
        <taxon>Goodea</taxon>
    </lineage>
</organism>
<feature type="compositionally biased region" description="Polar residues" evidence="1">
    <location>
        <begin position="113"/>
        <end position="132"/>
    </location>
</feature>
<proteinExistence type="predicted"/>
<evidence type="ECO:0000313" key="3">
    <source>
        <dbReference type="Proteomes" id="UP001476798"/>
    </source>
</evidence>
<feature type="compositionally biased region" description="Polar residues" evidence="1">
    <location>
        <begin position="218"/>
        <end position="227"/>
    </location>
</feature>
<protein>
    <submittedName>
        <fullName evidence="2">Uncharacterized protein</fullName>
    </submittedName>
</protein>
<dbReference type="EMBL" id="JAHRIO010092776">
    <property type="protein sequence ID" value="MEQ2189381.1"/>
    <property type="molecule type" value="Genomic_DNA"/>
</dbReference>
<accession>A0ABV0Q1H0</accession>
<feature type="compositionally biased region" description="Low complexity" evidence="1">
    <location>
        <begin position="64"/>
        <end position="86"/>
    </location>
</feature>
<name>A0ABV0Q1H0_9TELE</name>
<evidence type="ECO:0000256" key="1">
    <source>
        <dbReference type="SAM" id="MobiDB-lite"/>
    </source>
</evidence>
<evidence type="ECO:0000313" key="2">
    <source>
        <dbReference type="EMBL" id="MEQ2189381.1"/>
    </source>
</evidence>
<feature type="non-terminal residue" evidence="2">
    <location>
        <position position="1"/>
    </location>
</feature>
<comment type="caution">
    <text evidence="2">The sequence shown here is derived from an EMBL/GenBank/DDBJ whole genome shotgun (WGS) entry which is preliminary data.</text>
</comment>
<feature type="region of interest" description="Disordered" evidence="1">
    <location>
        <begin position="165"/>
        <end position="227"/>
    </location>
</feature>
<dbReference type="Proteomes" id="UP001476798">
    <property type="component" value="Unassembled WGS sequence"/>
</dbReference>
<sequence>SRGRGDSASACFIPRSLLSPLAGSKKVMELATVLQNTLLQKKDFELELDELESAARMVVEEEQQASSDSSSSASSDSSSSDSSSGSEESETEGQGCFEFKQGGGGRREACKDNPSQPSSFTSPIPHTSSSALFPSENRKADAPRSASQGCRQLIQELGEQMTEELRISADTSSEAETRCSLMSEAAADAEEPSGRSSSSSGGTLLEPNPCTNPLLIVQTHQDQDFIS</sequence>
<keyword evidence="3" id="KW-1185">Reference proteome</keyword>
<reference evidence="2 3" key="1">
    <citation type="submission" date="2021-06" db="EMBL/GenBank/DDBJ databases">
        <authorList>
            <person name="Palmer J.M."/>
        </authorList>
    </citation>
    <scope>NUCLEOTIDE SEQUENCE [LARGE SCALE GENOMIC DNA]</scope>
    <source>
        <strain evidence="2 3">GA_2019</strain>
        <tissue evidence="2">Muscle</tissue>
    </source>
</reference>
<gene>
    <name evidence="2" type="ORF">GOODEAATRI_024752</name>
</gene>
<feature type="region of interest" description="Disordered" evidence="1">
    <location>
        <begin position="55"/>
        <end position="149"/>
    </location>
</feature>